<dbReference type="SMART" id="SM00028">
    <property type="entry name" value="TPR"/>
    <property type="match status" value="4"/>
</dbReference>
<dbReference type="Pfam" id="PF13432">
    <property type="entry name" value="TPR_16"/>
    <property type="match status" value="3"/>
</dbReference>
<evidence type="ECO:0000313" key="3">
    <source>
        <dbReference type="EMBL" id="MDG3008021.1"/>
    </source>
</evidence>
<dbReference type="InterPro" id="IPR011990">
    <property type="entry name" value="TPR-like_helical_dom_sf"/>
</dbReference>
<dbReference type="SUPFAM" id="SSF48452">
    <property type="entry name" value="TPR-like"/>
    <property type="match status" value="1"/>
</dbReference>
<dbReference type="PANTHER" id="PTHR45586">
    <property type="entry name" value="TPR REPEAT-CONTAINING PROTEIN PA4667"/>
    <property type="match status" value="1"/>
</dbReference>
<dbReference type="Pfam" id="PF13181">
    <property type="entry name" value="TPR_8"/>
    <property type="match status" value="1"/>
</dbReference>
<dbReference type="InterPro" id="IPR051012">
    <property type="entry name" value="CellSynth/LPSAsmb/PSIAsmb"/>
</dbReference>
<dbReference type="Proteomes" id="UP001216907">
    <property type="component" value="Unassembled WGS sequence"/>
</dbReference>
<comment type="caution">
    <text evidence="3">The sequence shown here is derived from an EMBL/GenBank/DDBJ whole genome shotgun (WGS) entry which is preliminary data.</text>
</comment>
<gene>
    <name evidence="3" type="ORF">PZE19_30015</name>
</gene>
<dbReference type="RefSeq" id="WP_277864289.1">
    <property type="nucleotide sequence ID" value="NZ_JARRAG010000002.1"/>
</dbReference>
<evidence type="ECO:0000256" key="1">
    <source>
        <dbReference type="ARBA" id="ARBA00022737"/>
    </source>
</evidence>
<dbReference type="InterPro" id="IPR019734">
    <property type="entry name" value="TPR_rpt"/>
</dbReference>
<name>A0ABT6FKI4_9BACT</name>
<dbReference type="PANTHER" id="PTHR45586:SF1">
    <property type="entry name" value="LIPOPOLYSACCHARIDE ASSEMBLY PROTEIN B"/>
    <property type="match status" value="1"/>
</dbReference>
<keyword evidence="1" id="KW-0677">Repeat</keyword>
<reference evidence="3 4" key="1">
    <citation type="submission" date="2023-03" db="EMBL/GenBank/DDBJ databases">
        <title>Paludisphaera mucosa sp. nov. a novel planctomycete from northern fen.</title>
        <authorList>
            <person name="Ivanova A."/>
        </authorList>
    </citation>
    <scope>NUCLEOTIDE SEQUENCE [LARGE SCALE GENOMIC DNA]</scope>
    <source>
        <strain evidence="3 4">Pla2</strain>
    </source>
</reference>
<proteinExistence type="predicted"/>
<protein>
    <submittedName>
        <fullName evidence="3">Tetratricopeptide repeat protein</fullName>
    </submittedName>
</protein>
<accession>A0ABT6FKI4</accession>
<keyword evidence="4" id="KW-1185">Reference proteome</keyword>
<evidence type="ECO:0000256" key="2">
    <source>
        <dbReference type="ARBA" id="ARBA00022803"/>
    </source>
</evidence>
<evidence type="ECO:0000313" key="4">
    <source>
        <dbReference type="Proteomes" id="UP001216907"/>
    </source>
</evidence>
<keyword evidence="2" id="KW-0802">TPR repeat</keyword>
<organism evidence="3 4">
    <name type="scientific">Paludisphaera mucosa</name>
    <dbReference type="NCBI Taxonomy" id="3030827"/>
    <lineage>
        <taxon>Bacteria</taxon>
        <taxon>Pseudomonadati</taxon>
        <taxon>Planctomycetota</taxon>
        <taxon>Planctomycetia</taxon>
        <taxon>Isosphaerales</taxon>
        <taxon>Isosphaeraceae</taxon>
        <taxon>Paludisphaera</taxon>
    </lineage>
</organism>
<sequence>MRRIVFTHHPPRCDRRHLVTEAEVRVVLGRLPERLWERLAAVHFNDRSRGGRLLGYVGRMRDEISLCALPPRVSLAAFLTRSQSPTRFGAVRGCQWPALAVRRFLLYDVLLHELGHLQVVDGRARKTRRRFASETRAQEFAESWCREVWSRPFDHPDPVHNPAPAEEIAALRGGWRDSHGHYKQGLVREKARRYEEAAAMLVRAVGRYPGHARALERLGVLTYAGKGTAQSTVGAIEILDAAVRREPTLLDATLFLGMALSREGREAEARSCFERAMLLDAYGIAIATYADALADWGRFAEAEALFRKALRRNPRSVLAIRDYGRCLMDARDPGADDVGRAIVLFERALALDPTDDASHYLLGRSLLLVDGEQGRAIEHLERALQIRPAHEGAAERLAEIAAGRDDPREG</sequence>
<dbReference type="EMBL" id="JARRAG010000002">
    <property type="protein sequence ID" value="MDG3008021.1"/>
    <property type="molecule type" value="Genomic_DNA"/>
</dbReference>
<dbReference type="Gene3D" id="1.25.40.10">
    <property type="entry name" value="Tetratricopeptide repeat domain"/>
    <property type="match status" value="2"/>
</dbReference>